<dbReference type="InterPro" id="IPR010998">
    <property type="entry name" value="Integrase_recombinase_N"/>
</dbReference>
<dbReference type="SUPFAM" id="SSF56349">
    <property type="entry name" value="DNA breaking-rejoining enzymes"/>
    <property type="match status" value="1"/>
</dbReference>
<proteinExistence type="inferred from homology"/>
<keyword evidence="2 4" id="KW-0238">DNA-binding</keyword>
<keyword evidence="3" id="KW-0233">DNA recombination</keyword>
<evidence type="ECO:0000256" key="1">
    <source>
        <dbReference type="ARBA" id="ARBA00008857"/>
    </source>
</evidence>
<evidence type="ECO:0000259" key="5">
    <source>
        <dbReference type="PROSITE" id="PS51898"/>
    </source>
</evidence>
<dbReference type="PANTHER" id="PTHR30349">
    <property type="entry name" value="PHAGE INTEGRASE-RELATED"/>
    <property type="match status" value="1"/>
</dbReference>
<dbReference type="InterPro" id="IPR013762">
    <property type="entry name" value="Integrase-like_cat_sf"/>
</dbReference>
<dbReference type="Gene3D" id="1.10.150.130">
    <property type="match status" value="1"/>
</dbReference>
<evidence type="ECO:0000259" key="6">
    <source>
        <dbReference type="PROSITE" id="PS51900"/>
    </source>
</evidence>
<protein>
    <submittedName>
        <fullName evidence="7">Integrase</fullName>
    </submittedName>
</protein>
<reference evidence="7 8" key="1">
    <citation type="journal article" date="2017" name="Int. J. Syst. Evol. Microbiol.">
        <title>Solibacillus kalamii sp. nov., isolated from a high-efficiency particulate arrestance filter system used in the International Space Station.</title>
        <authorList>
            <person name="Checinska Sielaff A."/>
            <person name="Kumar R.M."/>
            <person name="Pal D."/>
            <person name="Mayilraj S."/>
            <person name="Venkateswaran K."/>
        </authorList>
    </citation>
    <scope>NUCLEOTIDE SEQUENCE [LARGE SCALE GENOMIC DNA]</scope>
    <source>
        <strain evidence="7 8">ISSFR-015</strain>
    </source>
</reference>
<gene>
    <name evidence="7" type="ORF">CBM15_04130</name>
</gene>
<dbReference type="InterPro" id="IPR044068">
    <property type="entry name" value="CB"/>
</dbReference>
<dbReference type="EMBL" id="NHNT01000002">
    <property type="protein sequence ID" value="OUZ39704.1"/>
    <property type="molecule type" value="Genomic_DNA"/>
</dbReference>
<evidence type="ECO:0000256" key="2">
    <source>
        <dbReference type="ARBA" id="ARBA00023125"/>
    </source>
</evidence>
<dbReference type="Proteomes" id="UP000196594">
    <property type="component" value="Unassembled WGS sequence"/>
</dbReference>
<dbReference type="PROSITE" id="PS51900">
    <property type="entry name" value="CB"/>
    <property type="match status" value="1"/>
</dbReference>
<comment type="caution">
    <text evidence="7">The sequence shown here is derived from an EMBL/GenBank/DDBJ whole genome shotgun (WGS) entry which is preliminary data.</text>
</comment>
<dbReference type="InterPro" id="IPR050090">
    <property type="entry name" value="Tyrosine_recombinase_XerCD"/>
</dbReference>
<dbReference type="PANTHER" id="PTHR30349:SF41">
    <property type="entry name" value="INTEGRASE_RECOMBINASE PROTEIN MJ0367-RELATED"/>
    <property type="match status" value="1"/>
</dbReference>
<dbReference type="Gene3D" id="1.10.443.10">
    <property type="entry name" value="Intergrase catalytic core"/>
    <property type="match status" value="1"/>
</dbReference>
<organism evidence="7 8">
    <name type="scientific">Solibacillus kalamii</name>
    <dbReference type="NCBI Taxonomy" id="1748298"/>
    <lineage>
        <taxon>Bacteria</taxon>
        <taxon>Bacillati</taxon>
        <taxon>Bacillota</taxon>
        <taxon>Bacilli</taxon>
        <taxon>Bacillales</taxon>
        <taxon>Caryophanaceae</taxon>
        <taxon>Solibacillus</taxon>
    </lineage>
</organism>
<evidence type="ECO:0000256" key="4">
    <source>
        <dbReference type="PROSITE-ProRule" id="PRU01248"/>
    </source>
</evidence>
<feature type="domain" description="Core-binding (CB)" evidence="6">
    <location>
        <begin position="34"/>
        <end position="110"/>
    </location>
</feature>
<dbReference type="PROSITE" id="PS51898">
    <property type="entry name" value="TYR_RECOMBINASE"/>
    <property type="match status" value="1"/>
</dbReference>
<accession>A0ABX3ZIY5</accession>
<feature type="domain" description="Tyr recombinase" evidence="5">
    <location>
        <begin position="132"/>
        <end position="323"/>
    </location>
</feature>
<dbReference type="RefSeq" id="WP_087615826.1">
    <property type="nucleotide sequence ID" value="NZ_JAFBEY010000001.1"/>
</dbReference>
<comment type="similarity">
    <text evidence="1">Belongs to the 'phage' integrase family.</text>
</comment>
<dbReference type="Pfam" id="PF00589">
    <property type="entry name" value="Phage_integrase"/>
    <property type="match status" value="1"/>
</dbReference>
<evidence type="ECO:0000313" key="7">
    <source>
        <dbReference type="EMBL" id="OUZ39704.1"/>
    </source>
</evidence>
<keyword evidence="8" id="KW-1185">Reference proteome</keyword>
<evidence type="ECO:0000256" key="3">
    <source>
        <dbReference type="ARBA" id="ARBA00023172"/>
    </source>
</evidence>
<dbReference type="InterPro" id="IPR002104">
    <property type="entry name" value="Integrase_catalytic"/>
</dbReference>
<evidence type="ECO:0000313" key="8">
    <source>
        <dbReference type="Proteomes" id="UP000196594"/>
    </source>
</evidence>
<dbReference type="CDD" id="cd00397">
    <property type="entry name" value="DNA_BRE_C"/>
    <property type="match status" value="1"/>
</dbReference>
<dbReference type="InterPro" id="IPR011010">
    <property type="entry name" value="DNA_brk_join_enz"/>
</dbReference>
<sequence>MTKKSGLFDVDFSLSTTELTASIKGEKVSTARYKPFDEALATIVNQMQVSGYRPRTLKDYDTVLSNFAKSTRVTYLEDITVDTVYSWLNSMQVVNQTKLTRLKVLKSFLGKCFTNGWLSSNFWQSINVKVDKKVKKGTKPNDIAILVSLIDKSTFIGLRDATAILTMYKTGIRINTLGQLDENHIDWDNQMLVLNGAILKNHQMLKLPLDEQLLCLYRMLIQCNHKIREHYGEKNQNLFISSKGTSLNTKSTNNAISKQLTKYSKRFGLENINAHAIRRAFAKRLHEKGASVAIISKALGHSSLAVTSLYLDIDVEEVAKDLRQYL</sequence>
<name>A0ABX3ZIY5_9BACL</name>